<dbReference type="AlphaFoldDB" id="A0A814EE98"/>
<dbReference type="InterPro" id="IPR044861">
    <property type="entry name" value="IPNS-like_FE2OG_OXY"/>
</dbReference>
<name>A0A814EE98_9BILA</name>
<dbReference type="InterPro" id="IPR027443">
    <property type="entry name" value="IPNS-like_sf"/>
</dbReference>
<reference evidence="2" key="1">
    <citation type="submission" date="2021-02" db="EMBL/GenBank/DDBJ databases">
        <authorList>
            <person name="Nowell W R."/>
        </authorList>
    </citation>
    <scope>NUCLEOTIDE SEQUENCE</scope>
</reference>
<protein>
    <recommendedName>
        <fullName evidence="1">Isopenicillin N synthase-like Fe(2+) 2OG dioxygenase domain-containing protein</fullName>
    </recommendedName>
</protein>
<evidence type="ECO:0000313" key="3">
    <source>
        <dbReference type="Proteomes" id="UP000663845"/>
    </source>
</evidence>
<organism evidence="2 3">
    <name type="scientific">Adineta steineri</name>
    <dbReference type="NCBI Taxonomy" id="433720"/>
    <lineage>
        <taxon>Eukaryota</taxon>
        <taxon>Metazoa</taxon>
        <taxon>Spiralia</taxon>
        <taxon>Gnathifera</taxon>
        <taxon>Rotifera</taxon>
        <taxon>Eurotatoria</taxon>
        <taxon>Bdelloidea</taxon>
        <taxon>Adinetida</taxon>
        <taxon>Adinetidae</taxon>
        <taxon>Adineta</taxon>
    </lineage>
</organism>
<evidence type="ECO:0000259" key="1">
    <source>
        <dbReference type="Pfam" id="PF03171"/>
    </source>
</evidence>
<feature type="domain" description="Isopenicillin N synthase-like Fe(2+) 2OG dioxygenase" evidence="1">
    <location>
        <begin position="183"/>
        <end position="262"/>
    </location>
</feature>
<comment type="caution">
    <text evidence="2">The sequence shown here is derived from an EMBL/GenBank/DDBJ whole genome shotgun (WGS) entry which is preliminary data.</text>
</comment>
<dbReference type="SUPFAM" id="SSF51197">
    <property type="entry name" value="Clavaminate synthase-like"/>
    <property type="match status" value="1"/>
</dbReference>
<sequence>MDKKSRVIIDLNKILNDNDFTEIKQMENEFKLNGWCFVYLLKELVPDPKLLKEMTLFFRLDTGKDRCSSISGIYGYSKVSHKEGIKLLTGRYYSKFAHKRLIPHAMVHPLNYLCQVLDATTKRLIEILDQNLVFQEKPSLTNLIERADLPLTDGHFGMLDIVSYFNTNRGIQPPPSNGQTIEEVNCVPHYDPGLLSLSILSTHEGLQLKDMTNNEWIDGPLESNIGVIWLGEAASRITGNRLKPGIHRVIYPQEIKPRLTIWYELCTIEQLKAISGEKEDEPMDPGEVIFENLPDSLPLTILPGEKKLAFLKRVEISYGLASSKAGPPIKPRLTIWYELCTIEQLKAISGEKEDEPMDPGEVIFENLPDSLPLTILPGEKKLAFLKRVEISYGLASSKAGPPIYKFNKHTITYPVTNKKF</sequence>
<dbReference type="EMBL" id="CAJNOG010000116">
    <property type="protein sequence ID" value="CAF0966807.1"/>
    <property type="molecule type" value="Genomic_DNA"/>
</dbReference>
<dbReference type="Pfam" id="PF03171">
    <property type="entry name" value="2OG-FeII_Oxy"/>
    <property type="match status" value="1"/>
</dbReference>
<evidence type="ECO:0000313" key="2">
    <source>
        <dbReference type="EMBL" id="CAF0966807.1"/>
    </source>
</evidence>
<accession>A0A814EE98</accession>
<proteinExistence type="predicted"/>
<dbReference type="Proteomes" id="UP000663845">
    <property type="component" value="Unassembled WGS sequence"/>
</dbReference>
<dbReference type="Gene3D" id="2.60.120.330">
    <property type="entry name" value="B-lactam Antibiotic, Isopenicillin N Synthase, Chain"/>
    <property type="match status" value="1"/>
</dbReference>
<gene>
    <name evidence="2" type="ORF">JYZ213_LOCUS14167</name>
</gene>